<dbReference type="Proteomes" id="UP000186698">
    <property type="component" value="Chromosome 3S"/>
</dbReference>
<evidence type="ECO:0000313" key="3">
    <source>
        <dbReference type="RefSeq" id="XP_041443703.1"/>
    </source>
</evidence>
<evidence type="ECO:0000256" key="1">
    <source>
        <dbReference type="SAM" id="MobiDB-lite"/>
    </source>
</evidence>
<dbReference type="PANTHER" id="PTHR21301">
    <property type="entry name" value="REVERSE TRANSCRIPTASE"/>
    <property type="match status" value="1"/>
</dbReference>
<feature type="compositionally biased region" description="Basic residues" evidence="1">
    <location>
        <begin position="32"/>
        <end position="53"/>
    </location>
</feature>
<proteinExistence type="predicted"/>
<dbReference type="RefSeq" id="XP_041443703.1">
    <property type="nucleotide sequence ID" value="XM_041587769.1"/>
</dbReference>
<sequence length="342" mass="39020">MHAARDGRRPDAVVQGRHPRNAHRIPPDLLLFRRRQRSLKQRGTRRRRPRTRRSSCDQTTTDEGHSQGGTQEGTSIVINISKKVLSQSELNLLQKGLSFCPSSKLDTFSLDIDLQRFYRLLRLKVQFMDKEVRGTKADIGALTPQQFDLYKKSKYLPPTSFHPVETVISLMSRDINQFIQDPKGLRNMRYNNNLTQIERESLKVLMGDKDVIYKPADKGGALVILDREYYIQEILSQLSNRDTYIQLDKDPTDEITGLISEVLSRYHEQGVVTDSLKDYLTKEFPCIPVLYTLPKIHKNLQSPPGRPIVAGVNSVLSPLSIFLDKVLAPFVQCDLKCCVLSA</sequence>
<gene>
    <name evidence="3" type="primary">LOC121402041</name>
</gene>
<reference evidence="2" key="1">
    <citation type="submission" date="2024-06" db="UniProtKB">
        <authorList>
            <consortium name="RefSeq"/>
        </authorList>
    </citation>
    <scope>NUCLEOTIDE SEQUENCE [LARGE SCALE GENOMIC DNA]</scope>
    <source>
        <strain evidence="2">J_2021</strain>
    </source>
</reference>
<feature type="compositionally biased region" description="Basic and acidic residues" evidence="1">
    <location>
        <begin position="1"/>
        <end position="11"/>
    </location>
</feature>
<keyword evidence="2" id="KW-1185">Reference proteome</keyword>
<dbReference type="AlphaFoldDB" id="A0A8J1MQN9"/>
<accession>A0A8J1MQN9</accession>
<dbReference type="KEGG" id="xla:121402041"/>
<feature type="region of interest" description="Disordered" evidence="1">
    <location>
        <begin position="1"/>
        <end position="73"/>
    </location>
</feature>
<protein>
    <submittedName>
        <fullName evidence="3">Uncharacterized protein LOC121402041</fullName>
    </submittedName>
</protein>
<organism evidence="2 3">
    <name type="scientific">Xenopus laevis</name>
    <name type="common">African clawed frog</name>
    <dbReference type="NCBI Taxonomy" id="8355"/>
    <lineage>
        <taxon>Eukaryota</taxon>
        <taxon>Metazoa</taxon>
        <taxon>Chordata</taxon>
        <taxon>Craniata</taxon>
        <taxon>Vertebrata</taxon>
        <taxon>Euteleostomi</taxon>
        <taxon>Amphibia</taxon>
        <taxon>Batrachia</taxon>
        <taxon>Anura</taxon>
        <taxon>Pipoidea</taxon>
        <taxon>Pipidae</taxon>
        <taxon>Xenopodinae</taxon>
        <taxon>Xenopus</taxon>
        <taxon>Xenopus</taxon>
    </lineage>
</organism>
<dbReference type="GeneID" id="121402041"/>
<dbReference type="PANTHER" id="PTHR21301:SF12">
    <property type="match status" value="1"/>
</dbReference>
<name>A0A8J1MQN9_XENLA</name>
<reference evidence="3" key="2">
    <citation type="submission" date="2025-08" db="UniProtKB">
        <authorList>
            <consortium name="RefSeq"/>
        </authorList>
    </citation>
    <scope>IDENTIFICATION</scope>
    <source>
        <strain evidence="3">J_2021</strain>
        <tissue evidence="3">Erythrocytes</tissue>
    </source>
</reference>
<evidence type="ECO:0000313" key="2">
    <source>
        <dbReference type="Proteomes" id="UP000186698"/>
    </source>
</evidence>
<dbReference type="OrthoDB" id="9908600at2759"/>